<gene>
    <name evidence="8" type="ORF">GLOTRDRAFT_140586</name>
</gene>
<dbReference type="GeneID" id="19304567"/>
<feature type="transmembrane region" description="Helical" evidence="7">
    <location>
        <begin position="79"/>
        <end position="104"/>
    </location>
</feature>
<sequence>MADVSSVKNGKSVFDSMYPGSEQEGVHDETERLGYKQEFRRHFSLLALTAMGYMTLTPPSAIFLTLVAPLNSGGPQALFWGWIIVCTFTIFVAFSLGELCSAFPSAGGPSYWIYRISSPRWRRQLSYLTGWLNLAGQWAFGASAVFQSAFTFTAAASLYHPEYVAAPWHLVLICFFWLALSVFANIFANQYLAKLNTILLAFNILGVLTCIITLLATVQPKQTAEFAFTAYINNTGWSSHALVFILGLLQSAFTMIGYDSVTHMSEEMVEPAKNVPKALIVTVLTGTLSGLVVIIPLLFCLTRIDDILASEIGSPFLALAYLSTHSRPGGIVLALLPTSCALLASNSMLMATSRTVYAFARDGAFPFPRVFRRVDQRRLVPTNALIVSALIEVVMLVLYIGSSTLFYTIISLATIGFDLAYLLPIVALMVKGRELDESRPFKLGRWGWPTNVAASVFLAFISATMLIPTLSPVTASNMNYTSCILVFILLVAGVFWVCQGRRTFEGPDLHLVEPEKLGSGEFATAGGAKKREEGEGVRVVVRGA</sequence>
<dbReference type="eggNOG" id="KOG1289">
    <property type="taxonomic scope" value="Eukaryota"/>
</dbReference>
<dbReference type="Proteomes" id="UP000030669">
    <property type="component" value="Unassembled WGS sequence"/>
</dbReference>
<keyword evidence="2" id="KW-0813">Transport</keyword>
<dbReference type="KEGG" id="gtr:GLOTRDRAFT_140586"/>
<dbReference type="AlphaFoldDB" id="S7RHU7"/>
<evidence type="ECO:0000256" key="2">
    <source>
        <dbReference type="ARBA" id="ARBA00022448"/>
    </source>
</evidence>
<evidence type="ECO:0000313" key="8">
    <source>
        <dbReference type="EMBL" id="EPQ52169.1"/>
    </source>
</evidence>
<dbReference type="InterPro" id="IPR002293">
    <property type="entry name" value="AA/rel_permease1"/>
</dbReference>
<feature type="transmembrane region" description="Helical" evidence="7">
    <location>
        <begin position="331"/>
        <end position="351"/>
    </location>
</feature>
<dbReference type="PANTHER" id="PTHR45649:SF14">
    <property type="entry name" value="GABA PERMEASE"/>
    <property type="match status" value="1"/>
</dbReference>
<dbReference type="RefSeq" id="XP_007869354.1">
    <property type="nucleotide sequence ID" value="XM_007871163.1"/>
</dbReference>
<accession>S7RHU7</accession>
<feature type="transmembrane region" description="Helical" evidence="7">
    <location>
        <begin position="125"/>
        <end position="146"/>
    </location>
</feature>
<dbReference type="Gene3D" id="1.20.1740.10">
    <property type="entry name" value="Amino acid/polyamine transporter I"/>
    <property type="match status" value="1"/>
</dbReference>
<evidence type="ECO:0000256" key="7">
    <source>
        <dbReference type="SAM" id="Phobius"/>
    </source>
</evidence>
<organism evidence="8 9">
    <name type="scientific">Gloeophyllum trabeum (strain ATCC 11539 / FP-39264 / Madison 617)</name>
    <name type="common">Brown rot fungus</name>
    <dbReference type="NCBI Taxonomy" id="670483"/>
    <lineage>
        <taxon>Eukaryota</taxon>
        <taxon>Fungi</taxon>
        <taxon>Dikarya</taxon>
        <taxon>Basidiomycota</taxon>
        <taxon>Agaricomycotina</taxon>
        <taxon>Agaricomycetes</taxon>
        <taxon>Gloeophyllales</taxon>
        <taxon>Gloeophyllaceae</taxon>
        <taxon>Gloeophyllum</taxon>
    </lineage>
</organism>
<feature type="transmembrane region" description="Helical" evidence="7">
    <location>
        <begin position="166"/>
        <end position="188"/>
    </location>
</feature>
<dbReference type="Pfam" id="PF13520">
    <property type="entry name" value="AA_permease_2"/>
    <property type="match status" value="1"/>
</dbReference>
<dbReference type="OMA" id="YSMAEMC"/>
<feature type="transmembrane region" description="Helical" evidence="7">
    <location>
        <begin position="379"/>
        <end position="400"/>
    </location>
</feature>
<proteinExistence type="predicted"/>
<evidence type="ECO:0000256" key="5">
    <source>
        <dbReference type="ARBA" id="ARBA00023136"/>
    </source>
</evidence>
<comment type="subcellular location">
    <subcellularLocation>
        <location evidence="1">Membrane</location>
        <topology evidence="1">Multi-pass membrane protein</topology>
    </subcellularLocation>
</comment>
<dbReference type="PROSITE" id="PS00218">
    <property type="entry name" value="AMINO_ACID_PERMEASE_1"/>
    <property type="match status" value="1"/>
</dbReference>
<protein>
    <submittedName>
        <fullName evidence="8">Amino acid transporter</fullName>
    </submittedName>
</protein>
<keyword evidence="3 7" id="KW-0812">Transmembrane</keyword>
<dbReference type="HOGENOM" id="CLU_004495_6_2_1"/>
<keyword evidence="9" id="KW-1185">Reference proteome</keyword>
<keyword evidence="5 7" id="KW-0472">Membrane</keyword>
<dbReference type="GO" id="GO:0006865">
    <property type="term" value="P:amino acid transport"/>
    <property type="evidence" value="ECO:0007669"/>
    <property type="project" value="InterPro"/>
</dbReference>
<feature type="transmembrane region" description="Helical" evidence="7">
    <location>
        <begin position="237"/>
        <end position="258"/>
    </location>
</feature>
<feature type="transmembrane region" description="Helical" evidence="7">
    <location>
        <begin position="451"/>
        <end position="471"/>
    </location>
</feature>
<feature type="transmembrane region" description="Helical" evidence="7">
    <location>
        <begin position="195"/>
        <end position="217"/>
    </location>
</feature>
<dbReference type="EMBL" id="KB469308">
    <property type="protein sequence ID" value="EPQ52169.1"/>
    <property type="molecule type" value="Genomic_DNA"/>
</dbReference>
<evidence type="ECO:0000256" key="1">
    <source>
        <dbReference type="ARBA" id="ARBA00004141"/>
    </source>
</evidence>
<reference evidence="8 9" key="1">
    <citation type="journal article" date="2012" name="Science">
        <title>The Paleozoic origin of enzymatic lignin decomposition reconstructed from 31 fungal genomes.</title>
        <authorList>
            <person name="Floudas D."/>
            <person name="Binder M."/>
            <person name="Riley R."/>
            <person name="Barry K."/>
            <person name="Blanchette R.A."/>
            <person name="Henrissat B."/>
            <person name="Martinez A.T."/>
            <person name="Otillar R."/>
            <person name="Spatafora J.W."/>
            <person name="Yadav J.S."/>
            <person name="Aerts A."/>
            <person name="Benoit I."/>
            <person name="Boyd A."/>
            <person name="Carlson A."/>
            <person name="Copeland A."/>
            <person name="Coutinho P.M."/>
            <person name="de Vries R.P."/>
            <person name="Ferreira P."/>
            <person name="Findley K."/>
            <person name="Foster B."/>
            <person name="Gaskell J."/>
            <person name="Glotzer D."/>
            <person name="Gorecki P."/>
            <person name="Heitman J."/>
            <person name="Hesse C."/>
            <person name="Hori C."/>
            <person name="Igarashi K."/>
            <person name="Jurgens J.A."/>
            <person name="Kallen N."/>
            <person name="Kersten P."/>
            <person name="Kohler A."/>
            <person name="Kuees U."/>
            <person name="Kumar T.K.A."/>
            <person name="Kuo A."/>
            <person name="LaButti K."/>
            <person name="Larrondo L.F."/>
            <person name="Lindquist E."/>
            <person name="Ling A."/>
            <person name="Lombard V."/>
            <person name="Lucas S."/>
            <person name="Lundell T."/>
            <person name="Martin R."/>
            <person name="McLaughlin D.J."/>
            <person name="Morgenstern I."/>
            <person name="Morin E."/>
            <person name="Murat C."/>
            <person name="Nagy L.G."/>
            <person name="Nolan M."/>
            <person name="Ohm R.A."/>
            <person name="Patyshakuliyeva A."/>
            <person name="Rokas A."/>
            <person name="Ruiz-Duenas F.J."/>
            <person name="Sabat G."/>
            <person name="Salamov A."/>
            <person name="Samejima M."/>
            <person name="Schmutz J."/>
            <person name="Slot J.C."/>
            <person name="St John F."/>
            <person name="Stenlid J."/>
            <person name="Sun H."/>
            <person name="Sun S."/>
            <person name="Syed K."/>
            <person name="Tsang A."/>
            <person name="Wiebenga A."/>
            <person name="Young D."/>
            <person name="Pisabarro A."/>
            <person name="Eastwood D.C."/>
            <person name="Martin F."/>
            <person name="Cullen D."/>
            <person name="Grigoriev I.V."/>
            <person name="Hibbett D.S."/>
        </authorList>
    </citation>
    <scope>NUCLEOTIDE SEQUENCE [LARGE SCALE GENOMIC DNA]</scope>
    <source>
        <strain evidence="8 9">ATCC 11539</strain>
    </source>
</reference>
<dbReference type="PANTHER" id="PTHR45649">
    <property type="entry name" value="AMINO-ACID PERMEASE BAT1"/>
    <property type="match status" value="1"/>
</dbReference>
<dbReference type="GO" id="GO:0016020">
    <property type="term" value="C:membrane"/>
    <property type="evidence" value="ECO:0007669"/>
    <property type="project" value="UniProtKB-SubCell"/>
</dbReference>
<feature type="transmembrane region" description="Helical" evidence="7">
    <location>
        <begin position="278"/>
        <end position="299"/>
    </location>
</feature>
<feature type="transmembrane region" description="Helical" evidence="7">
    <location>
        <begin position="45"/>
        <end position="67"/>
    </location>
</feature>
<evidence type="ECO:0000256" key="6">
    <source>
        <dbReference type="SAM" id="MobiDB-lite"/>
    </source>
</evidence>
<evidence type="ECO:0000256" key="3">
    <source>
        <dbReference type="ARBA" id="ARBA00022692"/>
    </source>
</evidence>
<dbReference type="InterPro" id="IPR004840">
    <property type="entry name" value="Amino_acid_permease_CS"/>
</dbReference>
<dbReference type="GO" id="GO:0022857">
    <property type="term" value="F:transmembrane transporter activity"/>
    <property type="evidence" value="ECO:0007669"/>
    <property type="project" value="InterPro"/>
</dbReference>
<keyword evidence="4 7" id="KW-1133">Transmembrane helix</keyword>
<feature type="transmembrane region" description="Helical" evidence="7">
    <location>
        <begin position="406"/>
        <end position="430"/>
    </location>
</feature>
<evidence type="ECO:0000256" key="4">
    <source>
        <dbReference type="ARBA" id="ARBA00022989"/>
    </source>
</evidence>
<feature type="transmembrane region" description="Helical" evidence="7">
    <location>
        <begin position="477"/>
        <end position="498"/>
    </location>
</feature>
<dbReference type="PIRSF" id="PIRSF006060">
    <property type="entry name" value="AA_transporter"/>
    <property type="match status" value="1"/>
</dbReference>
<dbReference type="OrthoDB" id="3900342at2759"/>
<feature type="region of interest" description="Disordered" evidence="6">
    <location>
        <begin position="1"/>
        <end position="26"/>
    </location>
</feature>
<evidence type="ECO:0000313" key="9">
    <source>
        <dbReference type="Proteomes" id="UP000030669"/>
    </source>
</evidence>
<name>S7RHU7_GLOTA</name>